<proteinExistence type="inferred from homology"/>
<dbReference type="GO" id="GO:0019903">
    <property type="term" value="F:protein phosphatase binding"/>
    <property type="evidence" value="ECO:0007669"/>
    <property type="project" value="InterPro"/>
</dbReference>
<feature type="compositionally biased region" description="Low complexity" evidence="3">
    <location>
        <begin position="1142"/>
        <end position="1153"/>
    </location>
</feature>
<protein>
    <submittedName>
        <fullName evidence="4">Uncharacterized protein</fullName>
    </submittedName>
</protein>
<organism evidence="4 5">
    <name type="scientific">Thalassiosira oceanica</name>
    <name type="common">Marine diatom</name>
    <dbReference type="NCBI Taxonomy" id="159749"/>
    <lineage>
        <taxon>Eukaryota</taxon>
        <taxon>Sar</taxon>
        <taxon>Stramenopiles</taxon>
        <taxon>Ochrophyta</taxon>
        <taxon>Bacillariophyta</taxon>
        <taxon>Coscinodiscophyceae</taxon>
        <taxon>Thalassiosirophycidae</taxon>
        <taxon>Thalassiosirales</taxon>
        <taxon>Thalassiosiraceae</taxon>
        <taxon>Thalassiosira</taxon>
    </lineage>
</organism>
<feature type="compositionally biased region" description="Polar residues" evidence="3">
    <location>
        <begin position="515"/>
        <end position="526"/>
    </location>
</feature>
<evidence type="ECO:0000256" key="1">
    <source>
        <dbReference type="ARBA" id="ARBA00006180"/>
    </source>
</evidence>
<feature type="region of interest" description="Disordered" evidence="3">
    <location>
        <begin position="914"/>
        <end position="940"/>
    </location>
</feature>
<feature type="region of interest" description="Disordered" evidence="3">
    <location>
        <begin position="195"/>
        <end position="286"/>
    </location>
</feature>
<feature type="region of interest" description="Disordered" evidence="3">
    <location>
        <begin position="1059"/>
        <end position="1153"/>
    </location>
</feature>
<feature type="compositionally biased region" description="Basic and acidic residues" evidence="3">
    <location>
        <begin position="217"/>
        <end position="234"/>
    </location>
</feature>
<feature type="compositionally biased region" description="Basic and acidic residues" evidence="3">
    <location>
        <begin position="928"/>
        <end position="938"/>
    </location>
</feature>
<comment type="similarity">
    <text evidence="1">Belongs to the SAPS family.</text>
</comment>
<evidence type="ECO:0000313" key="5">
    <source>
        <dbReference type="Proteomes" id="UP000266841"/>
    </source>
</evidence>
<feature type="compositionally biased region" description="Low complexity" evidence="3">
    <location>
        <begin position="960"/>
        <end position="970"/>
    </location>
</feature>
<accession>K0T8N5</accession>
<dbReference type="PANTHER" id="PTHR12634:SF8">
    <property type="entry name" value="FIERY MOUNTAIN, ISOFORM D"/>
    <property type="match status" value="1"/>
</dbReference>
<feature type="region of interest" description="Disordered" evidence="3">
    <location>
        <begin position="1362"/>
        <end position="1421"/>
    </location>
</feature>
<feature type="compositionally biased region" description="Basic and acidic residues" evidence="3">
    <location>
        <begin position="195"/>
        <end position="209"/>
    </location>
</feature>
<dbReference type="InterPro" id="IPR007587">
    <property type="entry name" value="SAPS"/>
</dbReference>
<feature type="compositionally biased region" description="Basic and acidic residues" evidence="3">
    <location>
        <begin position="1127"/>
        <end position="1139"/>
    </location>
</feature>
<feature type="compositionally biased region" description="Basic and acidic residues" evidence="3">
    <location>
        <begin position="1059"/>
        <end position="1069"/>
    </location>
</feature>
<feature type="compositionally biased region" description="Polar residues" evidence="3">
    <location>
        <begin position="915"/>
        <end position="924"/>
    </location>
</feature>
<feature type="region of interest" description="Disordered" evidence="3">
    <location>
        <begin position="960"/>
        <end position="999"/>
    </location>
</feature>
<evidence type="ECO:0000313" key="4">
    <source>
        <dbReference type="EMBL" id="EJK73474.1"/>
    </source>
</evidence>
<keyword evidence="5" id="KW-1185">Reference proteome</keyword>
<gene>
    <name evidence="4" type="ORF">THAOC_04900</name>
</gene>
<feature type="compositionally biased region" description="Basic and acidic residues" evidence="3">
    <location>
        <begin position="528"/>
        <end position="538"/>
    </location>
</feature>
<keyword evidence="2" id="KW-0131">Cell cycle</keyword>
<feature type="region of interest" description="Disordered" evidence="3">
    <location>
        <begin position="1436"/>
        <end position="1488"/>
    </location>
</feature>
<reference evidence="4 5" key="1">
    <citation type="journal article" date="2012" name="Genome Biol.">
        <title>Genome and low-iron response of an oceanic diatom adapted to chronic iron limitation.</title>
        <authorList>
            <person name="Lommer M."/>
            <person name="Specht M."/>
            <person name="Roy A.S."/>
            <person name="Kraemer L."/>
            <person name="Andreson R."/>
            <person name="Gutowska M.A."/>
            <person name="Wolf J."/>
            <person name="Bergner S.V."/>
            <person name="Schilhabel M.B."/>
            <person name="Klostermeier U.C."/>
            <person name="Beiko R.G."/>
            <person name="Rosenstiel P."/>
            <person name="Hippler M."/>
            <person name="Laroche J."/>
        </authorList>
    </citation>
    <scope>NUCLEOTIDE SEQUENCE [LARGE SCALE GENOMIC DNA]</scope>
    <source>
        <strain evidence="4 5">CCMP1005</strain>
    </source>
</reference>
<evidence type="ECO:0000256" key="3">
    <source>
        <dbReference type="SAM" id="MobiDB-lite"/>
    </source>
</evidence>
<dbReference type="GO" id="GO:0019888">
    <property type="term" value="F:protein phosphatase regulator activity"/>
    <property type="evidence" value="ECO:0007669"/>
    <property type="project" value="TreeGrafter"/>
</dbReference>
<feature type="region of interest" description="Disordered" evidence="3">
    <location>
        <begin position="503"/>
        <end position="539"/>
    </location>
</feature>
<feature type="region of interest" description="Disordered" evidence="3">
    <location>
        <begin position="1"/>
        <end position="65"/>
    </location>
</feature>
<feature type="compositionally biased region" description="Polar residues" evidence="3">
    <location>
        <begin position="40"/>
        <end position="61"/>
    </location>
</feature>
<dbReference type="PANTHER" id="PTHR12634">
    <property type="entry name" value="SIT4 YEAST -ASSOCIATING PROTEIN-RELATED"/>
    <property type="match status" value="1"/>
</dbReference>
<feature type="compositionally biased region" description="Polar residues" evidence="3">
    <location>
        <begin position="362"/>
        <end position="371"/>
    </location>
</feature>
<feature type="compositionally biased region" description="Acidic residues" evidence="3">
    <location>
        <begin position="983"/>
        <end position="997"/>
    </location>
</feature>
<comment type="caution">
    <text evidence="4">The sequence shown here is derived from an EMBL/GenBank/DDBJ whole genome shotgun (WGS) entry which is preliminary data.</text>
</comment>
<dbReference type="OrthoDB" id="295029at2759"/>
<dbReference type="eggNOG" id="ENOG502SKNW">
    <property type="taxonomic scope" value="Eukaryota"/>
</dbReference>
<feature type="compositionally biased region" description="Polar residues" evidence="3">
    <location>
        <begin position="14"/>
        <end position="25"/>
    </location>
</feature>
<evidence type="ECO:0000256" key="2">
    <source>
        <dbReference type="ARBA" id="ARBA00023306"/>
    </source>
</evidence>
<sequence>MFVTQWPSADELSNGGSITTASNAADSPKEKKAEDLFANNGASVDSLTATDQSNNNTNGQQDDGIEITHNLYTGVTTTHEANGDDDEASQQCQLWNQNKEEDADEDEDNAFGDIWSTEAFAFHTSSPLKDLLDSKSYTLGEILSQDELLQELRGCDERLLEYFAKPHVVAGLVDCLMIKVPYSNDAKGKIRWVEEESKRREASVEERDLISPQQTIETDRPQVEGNETPEKRSVLLDASSPRQPSSPHVEAQWKSPADKDDRENPGDWLFNSPNDMDAANKKETRSPSDEYDMRYIRYPYMACEVLCSEIGQSLNVLVEGYTGNDSESVINDDEDSLLGGDDTASNDAKASGRQDGPDIESNGVTSTYQSSRPRRRLLDLLFRPLIDTPPSSLDDRRAGYLEKLLSVLFRKHSQLMCDYMNTPSITTPASIALCDSARDSGDSEDDEVTKESNAYINAKVDTFASVKNRGTRPPMLLCALLDQLHSHSIMHVLQRLLMPSATRAQMGKRRGEMSSPPTNLAASSDIDTSDRAEDETSSKVKQMNNQFMNTLNQMNAPCDESIEEDDDMSEEPISHLFQCTWSESFADVALELLLKRLEGDTQSFLVDYGLPTGYDLDHVCANENSSDKAENGRATNIFAMLKHEASHPPREGTDAERVICLSQNASEILMCIIQNSTLETSNMTLASTDPMLSKLIELSTLSDDEEELNLGESCMSCAMTVLESLILQLGGYGAVTSDDDPSNAVEATLSAAPMSGLDEIGRHTPPPSPLSTKADNTVLIRHLPRLLSKLSSILTHQSTQHWTTSAQYKFGPRPLLGIARLRAMRLLEALVLLGDPTVDVLLEQSDVLKKCIELFWEFEWCSMLHQSVANLLVHVLEGGADRIRLQEHLIRHCGLLTRLMDSFDSSPSPKLALLNGSSHQSTVLHDSVQGRREGDRSKTGFGEMVLAMRDQYNLERHTMSSISSIQGSESSMREGSEEVAPVSEDDVDSAMEKDEEAGIPSSAVCKELDCALQAHSHTTHTPNSGSYSSGSVRREPFRNGYMGHVIIICQALVQACDNSRDETGDKPDDGSGMIPSPSDFDEPPGLSSTPSEDEITKAPPTFDDKLATVSEIPSDDLSLNSKKRKERSPSRDSDEDIKRQASSPSESNLPSEELFSPLSPIAKAPLSPSAIDVNVETLKAQKADLVSKSMDQLLRQQSSFERWQTFIIATLAPEMTIQSTSLGGQKSPDTLTQGHLTTVIDDDGDNEFLGETPQADEQIMGSGILGGTAVGIDMDENDLDVAASMMEALSLPQNGGASMSDNGLPPNISNQPVGHSRRRGVIGGAEKRNSGGIANFGAVIQPGIGGGLNNYVYDDPLGGAHPFVDHNEPPNSGPILPDAVEVPKESAGNEDSCPNKSDSESSDDADDDGEAEEDDEEVPVMDLFAGSFEANFANFDAFQSSSDNPFEPVPIGPQALDDDSNNPFIVTSRRDGPGENPFDLVDTLTNDT</sequence>
<feature type="region of interest" description="Disordered" evidence="3">
    <location>
        <begin position="323"/>
        <end position="371"/>
    </location>
</feature>
<name>K0T8N5_THAOC</name>
<dbReference type="EMBL" id="AGNL01004466">
    <property type="protein sequence ID" value="EJK73474.1"/>
    <property type="molecule type" value="Genomic_DNA"/>
</dbReference>
<feature type="compositionally biased region" description="Acidic residues" evidence="3">
    <location>
        <begin position="1400"/>
        <end position="1419"/>
    </location>
</feature>
<dbReference type="OMA" id="VIIICQA"/>
<dbReference type="Proteomes" id="UP000266841">
    <property type="component" value="Unassembled WGS sequence"/>
</dbReference>
<feature type="compositionally biased region" description="Basic and acidic residues" evidence="3">
    <location>
        <begin position="256"/>
        <end position="265"/>
    </location>
</feature>